<feature type="region of interest" description="Disordered" evidence="1">
    <location>
        <begin position="20"/>
        <end position="55"/>
    </location>
</feature>
<evidence type="ECO:0000313" key="2">
    <source>
        <dbReference type="EMBL" id="KAK7475324.1"/>
    </source>
</evidence>
<dbReference type="EMBL" id="JACVVK020000410">
    <property type="protein sequence ID" value="KAK7475324.1"/>
    <property type="molecule type" value="Genomic_DNA"/>
</dbReference>
<evidence type="ECO:0000256" key="1">
    <source>
        <dbReference type="SAM" id="MobiDB-lite"/>
    </source>
</evidence>
<dbReference type="Proteomes" id="UP001519460">
    <property type="component" value="Unassembled WGS sequence"/>
</dbReference>
<gene>
    <name evidence="2" type="ORF">BaRGS_00033471</name>
</gene>
<comment type="caution">
    <text evidence="2">The sequence shown here is derived from an EMBL/GenBank/DDBJ whole genome shotgun (WGS) entry which is preliminary data.</text>
</comment>
<proteinExistence type="predicted"/>
<sequence length="83" mass="8366">MEPGGAIHCQFSALSTGKYDRTHTGFPRSTFDGPGEGPLLGPPIETRSIGTADTGQSIGGNGLTLGVRLPFACPAVSACGSFA</sequence>
<protein>
    <submittedName>
        <fullName evidence="2">Uncharacterized protein</fullName>
    </submittedName>
</protein>
<reference evidence="2 3" key="1">
    <citation type="journal article" date="2023" name="Sci. Data">
        <title>Genome assembly of the Korean intertidal mud-creeper Batillaria attramentaria.</title>
        <authorList>
            <person name="Patra A.K."/>
            <person name="Ho P.T."/>
            <person name="Jun S."/>
            <person name="Lee S.J."/>
            <person name="Kim Y."/>
            <person name="Won Y.J."/>
        </authorList>
    </citation>
    <scope>NUCLEOTIDE SEQUENCE [LARGE SCALE GENOMIC DNA]</scope>
    <source>
        <strain evidence="2">Wonlab-2016</strain>
    </source>
</reference>
<organism evidence="2 3">
    <name type="scientific">Batillaria attramentaria</name>
    <dbReference type="NCBI Taxonomy" id="370345"/>
    <lineage>
        <taxon>Eukaryota</taxon>
        <taxon>Metazoa</taxon>
        <taxon>Spiralia</taxon>
        <taxon>Lophotrochozoa</taxon>
        <taxon>Mollusca</taxon>
        <taxon>Gastropoda</taxon>
        <taxon>Caenogastropoda</taxon>
        <taxon>Sorbeoconcha</taxon>
        <taxon>Cerithioidea</taxon>
        <taxon>Batillariidae</taxon>
        <taxon>Batillaria</taxon>
    </lineage>
</organism>
<evidence type="ECO:0000313" key="3">
    <source>
        <dbReference type="Proteomes" id="UP001519460"/>
    </source>
</evidence>
<dbReference type="AlphaFoldDB" id="A0ABD0JK16"/>
<keyword evidence="3" id="KW-1185">Reference proteome</keyword>
<name>A0ABD0JK16_9CAEN</name>
<accession>A0ABD0JK16</accession>